<feature type="transmembrane region" description="Helical" evidence="1">
    <location>
        <begin position="349"/>
        <end position="366"/>
    </location>
</feature>
<feature type="transmembrane region" description="Helical" evidence="1">
    <location>
        <begin position="819"/>
        <end position="839"/>
    </location>
</feature>
<evidence type="ECO:0008006" key="4">
    <source>
        <dbReference type="Google" id="ProtNLM"/>
    </source>
</evidence>
<dbReference type="PANTHER" id="PTHR38454:SF1">
    <property type="entry name" value="INTEGRAL MEMBRANE PROTEIN"/>
    <property type="match status" value="1"/>
</dbReference>
<accession>A0A1V9SMS5</accession>
<organism evidence="2 3">
    <name type="scientific">Ligilactobacillus salivarius</name>
    <dbReference type="NCBI Taxonomy" id="1624"/>
    <lineage>
        <taxon>Bacteria</taxon>
        <taxon>Bacillati</taxon>
        <taxon>Bacillota</taxon>
        <taxon>Bacilli</taxon>
        <taxon>Lactobacillales</taxon>
        <taxon>Lactobacillaceae</taxon>
        <taxon>Ligilactobacillus</taxon>
    </lineage>
</organism>
<reference evidence="2 3" key="1">
    <citation type="submission" date="2017-03" db="EMBL/GenBank/DDBJ databases">
        <title>Phylogenomics and comparative genomics of Lactobacillus salivarius, a mammalian gut commensal.</title>
        <authorList>
            <person name="Harris H.M."/>
        </authorList>
    </citation>
    <scope>NUCLEOTIDE SEQUENCE [LARGE SCALE GENOMIC DNA]</scope>
    <source>
        <strain evidence="2 3">AH4231</strain>
    </source>
</reference>
<feature type="transmembrane region" description="Helical" evidence="1">
    <location>
        <begin position="59"/>
        <end position="78"/>
    </location>
</feature>
<dbReference type="Proteomes" id="UP000192353">
    <property type="component" value="Unassembled WGS sequence"/>
</dbReference>
<evidence type="ECO:0000313" key="2">
    <source>
        <dbReference type="EMBL" id="OQR24799.1"/>
    </source>
</evidence>
<dbReference type="EMBL" id="NBEY01000056">
    <property type="protein sequence ID" value="OQR24799.1"/>
    <property type="molecule type" value="Genomic_DNA"/>
</dbReference>
<keyword evidence="1" id="KW-1133">Transmembrane helix</keyword>
<feature type="transmembrane region" description="Helical" evidence="1">
    <location>
        <begin position="85"/>
        <end position="106"/>
    </location>
</feature>
<proteinExistence type="predicted"/>
<protein>
    <recommendedName>
        <fullName evidence="4">YfhO family protein</fullName>
    </recommendedName>
</protein>
<feature type="transmembrane region" description="Helical" evidence="1">
    <location>
        <begin position="189"/>
        <end position="213"/>
    </location>
</feature>
<feature type="transmembrane region" description="Helical" evidence="1">
    <location>
        <begin position="225"/>
        <end position="247"/>
    </location>
</feature>
<dbReference type="Pfam" id="PF09586">
    <property type="entry name" value="YfhO"/>
    <property type="match status" value="1"/>
</dbReference>
<sequence length="840" mass="95175">MLMLVITFALAKVYPFGNNTAVVGDMKNQYAAILTYGKENFFNIHKLLYSNSLALGGNFYPVLTYYLLSPINLIALFFSNKYIPLFYLINICLNAGFIGLTTHIFLLKSKFINKYVDETISEEIVNVLRLIFSTIFTLSTFYVQYSHTIMWFDAIIFFPLVLLGYEQLVSSNKVILYCISLILLILSNYYIGVMVLVFLLGVTFFWIILSLICKKKCLSIMKKSIYLLLYTILPIGVGSIVLLPSFLGQQAVYQEKYQFSLDKIYPLRDSLGSLLNGNINNTDMPMLYTSIFTLIAVTVFFVSNKIDLKIKIPVFVAIILLLISTWIKGLYMIWHAFSMPNGYSQRETYIILIVLVIIGYIGSTYISSGYIKFITAGAIWSLISVFISYRWNFLSNQQLLVDLVLIIIEIIAVILVHKKDKKYIWVLLFIILGEIGFSYYSKENAIAQTSIPMNSYVKLTEANQNVLTKLGKNDSSFYRIGSTIQLNENDPLMYGYNGLSTYVSQQSNESTDYLSALGYYQKHSWIRWSSFNNGSTAAVNRILGLKYVIAPKNKNLLDATISGKSMSTSDSTPNFPEGIKENSDYFNIYKDKGTLPIVFRTENTAKNIVINYNPADNPFFKLNSFFLQGFGIPSMYQEIKSNLIKQNATSKEYVIDVVRGGNIYCYLPIDQNIFTEHEMKVSVNGKHITTMFGKNVWGENGIVYLGSYKKGTKILVDYESRDISNINPLFAVENRRKLSKLSKFKNGIYNIKVNGNLISFDKKTEDNNLVVSVPYDPAWTAEINGESVQTYKTLGGLLGIKVAEKGKVDLEYNIPGLKVSIIISTISIVLCLCLIIRIAI</sequence>
<feature type="transmembrane region" description="Helical" evidence="1">
    <location>
        <begin position="150"/>
        <end position="169"/>
    </location>
</feature>
<evidence type="ECO:0000313" key="3">
    <source>
        <dbReference type="Proteomes" id="UP000192353"/>
    </source>
</evidence>
<feature type="transmembrane region" description="Helical" evidence="1">
    <location>
        <begin position="285"/>
        <end position="302"/>
    </location>
</feature>
<name>A0A1V9SMS5_9LACO</name>
<dbReference type="PANTHER" id="PTHR38454">
    <property type="entry name" value="INTEGRAL MEMBRANE PROTEIN-RELATED"/>
    <property type="match status" value="1"/>
</dbReference>
<feature type="transmembrane region" description="Helical" evidence="1">
    <location>
        <begin position="423"/>
        <end position="440"/>
    </location>
</feature>
<gene>
    <name evidence="2" type="ORF">B6U37_08030</name>
</gene>
<keyword evidence="1" id="KW-0472">Membrane</keyword>
<feature type="transmembrane region" description="Helical" evidence="1">
    <location>
        <begin position="314"/>
        <end position="337"/>
    </location>
</feature>
<dbReference type="AlphaFoldDB" id="A0A1V9SMS5"/>
<evidence type="ECO:0000256" key="1">
    <source>
        <dbReference type="SAM" id="Phobius"/>
    </source>
</evidence>
<feature type="transmembrane region" description="Helical" evidence="1">
    <location>
        <begin position="397"/>
        <end position="416"/>
    </location>
</feature>
<keyword evidence="1" id="KW-0812">Transmembrane</keyword>
<dbReference type="InterPro" id="IPR018580">
    <property type="entry name" value="Uncharacterised_YfhO"/>
</dbReference>
<comment type="caution">
    <text evidence="2">The sequence shown here is derived from an EMBL/GenBank/DDBJ whole genome shotgun (WGS) entry which is preliminary data.</text>
</comment>
<feature type="transmembrane region" description="Helical" evidence="1">
    <location>
        <begin position="373"/>
        <end position="391"/>
    </location>
</feature>